<dbReference type="InterPro" id="IPR011989">
    <property type="entry name" value="ARM-like"/>
</dbReference>
<dbReference type="GO" id="GO:0005643">
    <property type="term" value="C:nuclear pore"/>
    <property type="evidence" value="ECO:0007669"/>
    <property type="project" value="TreeGrafter"/>
</dbReference>
<evidence type="ECO:0000256" key="7">
    <source>
        <dbReference type="ARBA" id="ARBA00023242"/>
    </source>
</evidence>
<evidence type="ECO:0000313" key="10">
    <source>
        <dbReference type="WBParaSite" id="jg15876"/>
    </source>
</evidence>
<dbReference type="InterPro" id="IPR016024">
    <property type="entry name" value="ARM-type_fold"/>
</dbReference>
<evidence type="ECO:0000256" key="4">
    <source>
        <dbReference type="ARBA" id="ARBA00022448"/>
    </source>
</evidence>
<feature type="domain" description="Exportin-7/Ran-binding protein 17 TPR repeats" evidence="8">
    <location>
        <begin position="470"/>
        <end position="638"/>
    </location>
</feature>
<dbReference type="Pfam" id="PF25795">
    <property type="entry name" value="TPR_XPO7"/>
    <property type="match status" value="1"/>
</dbReference>
<dbReference type="PANTHER" id="PTHR12596:SF2">
    <property type="entry name" value="EXPORTIN-7 ISOFORM X1"/>
    <property type="match status" value="1"/>
</dbReference>
<reference evidence="10" key="1">
    <citation type="submission" date="2022-11" db="UniProtKB">
        <authorList>
            <consortium name="WormBaseParasite"/>
        </authorList>
    </citation>
    <scope>IDENTIFICATION</scope>
</reference>
<dbReference type="Proteomes" id="UP000887574">
    <property type="component" value="Unplaced"/>
</dbReference>
<evidence type="ECO:0000256" key="3">
    <source>
        <dbReference type="ARBA" id="ARBA00009466"/>
    </source>
</evidence>
<dbReference type="InterPro" id="IPR057947">
    <property type="entry name" value="TPR_XPO7/RBP17"/>
</dbReference>
<dbReference type="WBParaSite" id="jg15876">
    <property type="protein sequence ID" value="jg15876"/>
    <property type="gene ID" value="jg15876"/>
</dbReference>
<evidence type="ECO:0000256" key="5">
    <source>
        <dbReference type="ARBA" id="ARBA00022490"/>
    </source>
</evidence>
<name>A0A915D4X1_9BILA</name>
<protein>
    <recommendedName>
        <fullName evidence="8">Exportin-7/Ran-binding protein 17 TPR repeats domain-containing protein</fullName>
    </recommendedName>
</protein>
<keyword evidence="4" id="KW-0813">Transport</keyword>
<keyword evidence="6" id="KW-0653">Protein transport</keyword>
<dbReference type="PANTHER" id="PTHR12596">
    <property type="entry name" value="EXPORTIN 4,7-RELATED"/>
    <property type="match status" value="1"/>
</dbReference>
<comment type="similarity">
    <text evidence="3">Belongs to the exportin family.</text>
</comment>
<comment type="subcellular location">
    <subcellularLocation>
        <location evidence="2">Cytoplasm</location>
    </subcellularLocation>
    <subcellularLocation>
        <location evidence="1">Nucleus</location>
    </subcellularLocation>
</comment>
<keyword evidence="9" id="KW-1185">Reference proteome</keyword>
<dbReference type="AlphaFoldDB" id="A0A915D4X1"/>
<dbReference type="Gene3D" id="1.25.10.10">
    <property type="entry name" value="Leucine-rich Repeat Variant"/>
    <property type="match status" value="1"/>
</dbReference>
<keyword evidence="5" id="KW-0963">Cytoplasm</keyword>
<evidence type="ECO:0000256" key="1">
    <source>
        <dbReference type="ARBA" id="ARBA00004123"/>
    </source>
</evidence>
<accession>A0A915D4X1</accession>
<evidence type="ECO:0000256" key="6">
    <source>
        <dbReference type="ARBA" id="ARBA00022927"/>
    </source>
</evidence>
<dbReference type="GO" id="GO:0006611">
    <property type="term" value="P:protein export from nucleus"/>
    <property type="evidence" value="ECO:0007669"/>
    <property type="project" value="TreeGrafter"/>
</dbReference>
<dbReference type="GO" id="GO:0005049">
    <property type="term" value="F:nuclear export signal receptor activity"/>
    <property type="evidence" value="ECO:0007669"/>
    <property type="project" value="InterPro"/>
</dbReference>
<evidence type="ECO:0000313" key="9">
    <source>
        <dbReference type="Proteomes" id="UP000887574"/>
    </source>
</evidence>
<evidence type="ECO:0000259" key="8">
    <source>
        <dbReference type="Pfam" id="PF25795"/>
    </source>
</evidence>
<organism evidence="9 10">
    <name type="scientific">Ditylenchus dipsaci</name>
    <dbReference type="NCBI Taxonomy" id="166011"/>
    <lineage>
        <taxon>Eukaryota</taxon>
        <taxon>Metazoa</taxon>
        <taxon>Ecdysozoa</taxon>
        <taxon>Nematoda</taxon>
        <taxon>Chromadorea</taxon>
        <taxon>Rhabditida</taxon>
        <taxon>Tylenchina</taxon>
        <taxon>Tylenchomorpha</taxon>
        <taxon>Sphaerularioidea</taxon>
        <taxon>Anguinidae</taxon>
        <taxon>Anguininae</taxon>
        <taxon>Ditylenchus</taxon>
    </lineage>
</organism>
<evidence type="ECO:0000256" key="2">
    <source>
        <dbReference type="ARBA" id="ARBA00004496"/>
    </source>
</evidence>
<keyword evidence="7" id="KW-0539">Nucleus</keyword>
<dbReference type="GO" id="GO:0005737">
    <property type="term" value="C:cytoplasm"/>
    <property type="evidence" value="ECO:0007669"/>
    <property type="project" value="UniProtKB-SubCell"/>
</dbReference>
<dbReference type="SUPFAM" id="SSF48371">
    <property type="entry name" value="ARM repeat"/>
    <property type="match status" value="1"/>
</dbReference>
<proteinExistence type="inferred from homology"/>
<dbReference type="InterPro" id="IPR044189">
    <property type="entry name" value="XPO4/7-like"/>
</dbReference>
<sequence>MRESSRSGNKRIRIGGIAGDTRSNQKGTFQQIKALFNKSSCCIPKNIMLDINTLNSLSRQLCQATSEQERQVAEQTLNSIVESDDCLQHCLLLLERGEQPYSVVVANGALKKLLSRKVGINISDRLELSRYLLKYMVDRINSLSSYNVVMLCKTFALLTKNDKLPFQEPIYDLLSTSKNTTKEGCLALKLLNTLIEEVNSDEGLDSISRQRKIASDLRDVCLVDVFTLSLDILKEPSSGQITGIQAVRVGQALDLAFACMNYDFIGSMNDETLDENINIQVPTKWRPLLMERQLASVRRMLFDASDRQKYLDQLVSGLKLVLDNPAKLLKEPDNFHQFCRLVSRLKANYQVSELLKCQDFPSVLPLLTQFTLESLLHPDWCLSQNSIYYLLSFWSRMAGSLSYARVDVESIAESVPQVCAAFIQSRIRLCELVVREGVEDPLDDSGTLKQLMELFTIQSKDSAGSFGGRKRLIWIITMMAAGVNGKTASNSCDVDDDIFDGEVVSRVWKLMKLTDANLQAGRADSENVQLEFAYLYLLDEFRKAYISDQIQRESRVYEKLSQEVGVADDSAALKLYAMKIITNLQYWGKNEKLLSTTLALLNDLTVGFANVRRLLKTDEIKQLLENHSTFEFVCSNTDVQIIRSRTSFYAALTRLLNVELEEDTTMFDMFMKPIGAKLQELCVVFRNRAISQANQQHVRLAVIGLCRDLRGIASSCSKKANFVLLLNWTLPEVFVVLQGAIALWPNVADVTTPILKLIAELTLNRQSRLTYDMHSCVSVILFREVSKIICDYGGRLLALPEVSKDQHYKEKWQLFTLRSLWIYGDNCLNNSLDIAFKLFVHLQQENVLAYSKLSQSLYYWLDIVTRDNMAYVSKLDEAIFISLLKSVHRGILSVDTTVISSSCTILDQILDYLFERSSRQPSERVPITREPEGNNCMTALEKEPDLLYDLLVSILSQLLFEEVKCQWSMSRPLLGLIIANGPRFNQWREEFISRQPLHSHTSLAQAFTKLMDGIKENVSLKNKDNFTQSLSSFRKKFSYHIIETVLKGSSSQTTADSDFADNQFMTD</sequence>